<evidence type="ECO:0000313" key="6">
    <source>
        <dbReference type="Proteomes" id="UP000008827"/>
    </source>
</evidence>
<comment type="catalytic activity">
    <reaction evidence="1">
        <text>ATP + H2O = ADP + phosphate + H(+)</text>
        <dbReference type="Rhea" id="RHEA:13065"/>
        <dbReference type="ChEBI" id="CHEBI:15377"/>
        <dbReference type="ChEBI" id="CHEBI:15378"/>
        <dbReference type="ChEBI" id="CHEBI:30616"/>
        <dbReference type="ChEBI" id="CHEBI:43474"/>
        <dbReference type="ChEBI" id="CHEBI:456216"/>
        <dbReference type="EC" id="5.6.2.3"/>
    </reaction>
</comment>
<sequence length="541" mass="60947">MHGRALAVERLYFHLENQQPVYRTDIQQIGTVLSKSSQSYKDIRIVDNVIYHIFREACFAKDFLGSDQDFFGVLREANTWGTPHFLRKLFVNLLFINTMERPEYQSLLLIMIYTLLISDEQASIFDNIMWVAASQLGGVYFLYGYGGTGKTFMWKTLSSVVRSNGGIVLTVASSGIASLLLPGGRTTHFKFAIPMSTTQNSTCNIHQGSDLAELLQRKKLIIWDEAPMCQKFSFEAVDKSLKDIMHNNRPFGGKVIVFGGDFRQILPVVPRDIGDGKLGQPNDGHCEITIPDEFLIMDFKDLIQAIVDATYPDLLQNYNNTDFLQKRVILASTKDVVDKINDYVLSLFPGDEKEYCSADSVDKSDELLNHTFGVLTPEFLKTLKTSGIPNHKLRIKIGTPIILLRNLDQEDGLCNGTRLIVTKLGTNVVEAEVITGPNVGHRTYIPRMNMCPSDSPWPFKLIRRQFPFIISFAMTINKSQGQSLAHVGLYLRNPIFCHGQLYVALSRVQSKKGLCILIHDKQGIAKNTTINVVYKEVFANL</sequence>
<dbReference type="InParanoid" id="A0A0R0KA43"/>
<gene>
    <name evidence="4" type="ORF">GLYMA_04G182400</name>
</gene>
<evidence type="ECO:0000259" key="2">
    <source>
        <dbReference type="Pfam" id="PF05970"/>
    </source>
</evidence>
<evidence type="ECO:0000259" key="3">
    <source>
        <dbReference type="Pfam" id="PF21530"/>
    </source>
</evidence>
<evidence type="ECO:0000313" key="5">
    <source>
        <dbReference type="EnsemblPlants" id="KRH63521"/>
    </source>
</evidence>
<dbReference type="SUPFAM" id="SSF52540">
    <property type="entry name" value="P-loop containing nucleoside triphosphate hydrolases"/>
    <property type="match status" value="2"/>
</dbReference>
<reference evidence="5" key="2">
    <citation type="submission" date="2018-02" db="UniProtKB">
        <authorList>
            <consortium name="EnsemblPlants"/>
        </authorList>
    </citation>
    <scope>IDENTIFICATION</scope>
    <source>
        <strain evidence="5">Williams 82</strain>
    </source>
</reference>
<dbReference type="SMR" id="A0A0R0KA43"/>
<dbReference type="EMBL" id="CM000837">
    <property type="protein sequence ID" value="KRH63521.1"/>
    <property type="molecule type" value="Genomic_DNA"/>
</dbReference>
<comment type="cofactor">
    <cofactor evidence="1">
        <name>Mg(2+)</name>
        <dbReference type="ChEBI" id="CHEBI:18420"/>
    </cofactor>
</comment>
<keyword evidence="1" id="KW-0378">Hydrolase</keyword>
<reference evidence="4" key="3">
    <citation type="submission" date="2018-07" db="EMBL/GenBank/DDBJ databases">
        <title>WGS assembly of Glycine max.</title>
        <authorList>
            <person name="Schmutz J."/>
            <person name="Cannon S."/>
            <person name="Schlueter J."/>
            <person name="Ma J."/>
            <person name="Mitros T."/>
            <person name="Nelson W."/>
            <person name="Hyten D."/>
            <person name="Song Q."/>
            <person name="Thelen J."/>
            <person name="Cheng J."/>
            <person name="Xu D."/>
            <person name="Hellsten U."/>
            <person name="May G."/>
            <person name="Yu Y."/>
            <person name="Sakurai T."/>
            <person name="Umezawa T."/>
            <person name="Bhattacharyya M."/>
            <person name="Sandhu D."/>
            <person name="Valliyodan B."/>
            <person name="Lindquist E."/>
            <person name="Peto M."/>
            <person name="Grant D."/>
            <person name="Shu S."/>
            <person name="Goodstein D."/>
            <person name="Barry K."/>
            <person name="Futrell-Griggs M."/>
            <person name="Abernathy B."/>
            <person name="Du J."/>
            <person name="Tian Z."/>
            <person name="Zhu L."/>
            <person name="Gill N."/>
            <person name="Joshi T."/>
            <person name="Libault M."/>
            <person name="Sethuraman A."/>
            <person name="Zhang X."/>
            <person name="Shinozaki K."/>
            <person name="Nguyen H."/>
            <person name="Wing R."/>
            <person name="Cregan P."/>
            <person name="Specht J."/>
            <person name="Grimwood J."/>
            <person name="Rokhsar D."/>
            <person name="Stacey G."/>
            <person name="Shoemaker R."/>
            <person name="Jackson S."/>
        </authorList>
    </citation>
    <scope>NUCLEOTIDE SEQUENCE</scope>
    <source>
        <tissue evidence="4">Callus</tissue>
    </source>
</reference>
<keyword evidence="1" id="KW-0234">DNA repair</keyword>
<dbReference type="InterPro" id="IPR049163">
    <property type="entry name" value="Pif1-like_2B_dom"/>
</dbReference>
<comment type="similarity">
    <text evidence="1">Belongs to the helicase family.</text>
</comment>
<keyword evidence="6" id="KW-1185">Reference proteome</keyword>
<dbReference type="EnsemblPlants" id="KRH63521">
    <property type="protein sequence ID" value="KRH63521"/>
    <property type="gene ID" value="GLYMA_04G182400"/>
</dbReference>
<evidence type="ECO:0000256" key="1">
    <source>
        <dbReference type="RuleBase" id="RU363044"/>
    </source>
</evidence>
<dbReference type="InterPro" id="IPR010285">
    <property type="entry name" value="DNA_helicase_pif1-like_DEAD"/>
</dbReference>
<proteinExistence type="inferred from homology"/>
<protein>
    <recommendedName>
        <fullName evidence="1">ATP-dependent DNA helicase</fullName>
        <ecNumber evidence="1">5.6.2.3</ecNumber>
    </recommendedName>
</protein>
<dbReference type="PANTHER" id="PTHR10492:SF78">
    <property type="entry name" value="ATP-DEPENDENT DNA HELICASE"/>
    <property type="match status" value="1"/>
</dbReference>
<organism evidence="4">
    <name type="scientific">Glycine max</name>
    <name type="common">Soybean</name>
    <name type="synonym">Glycine hispida</name>
    <dbReference type="NCBI Taxonomy" id="3847"/>
    <lineage>
        <taxon>Eukaryota</taxon>
        <taxon>Viridiplantae</taxon>
        <taxon>Streptophyta</taxon>
        <taxon>Embryophyta</taxon>
        <taxon>Tracheophyta</taxon>
        <taxon>Spermatophyta</taxon>
        <taxon>Magnoliopsida</taxon>
        <taxon>eudicotyledons</taxon>
        <taxon>Gunneridae</taxon>
        <taxon>Pentapetalae</taxon>
        <taxon>rosids</taxon>
        <taxon>fabids</taxon>
        <taxon>Fabales</taxon>
        <taxon>Fabaceae</taxon>
        <taxon>Papilionoideae</taxon>
        <taxon>50 kb inversion clade</taxon>
        <taxon>NPAAA clade</taxon>
        <taxon>indigoferoid/millettioid clade</taxon>
        <taxon>Phaseoleae</taxon>
        <taxon>Glycine</taxon>
        <taxon>Glycine subgen. Soja</taxon>
    </lineage>
</organism>
<reference evidence="4 5" key="1">
    <citation type="journal article" date="2010" name="Nature">
        <title>Genome sequence of the palaeopolyploid soybean.</title>
        <authorList>
            <person name="Schmutz J."/>
            <person name="Cannon S.B."/>
            <person name="Schlueter J."/>
            <person name="Ma J."/>
            <person name="Mitros T."/>
            <person name="Nelson W."/>
            <person name="Hyten D.L."/>
            <person name="Song Q."/>
            <person name="Thelen J.J."/>
            <person name="Cheng J."/>
            <person name="Xu D."/>
            <person name="Hellsten U."/>
            <person name="May G.D."/>
            <person name="Yu Y."/>
            <person name="Sakurai T."/>
            <person name="Umezawa T."/>
            <person name="Bhattacharyya M.K."/>
            <person name="Sandhu D."/>
            <person name="Valliyodan B."/>
            <person name="Lindquist E."/>
            <person name="Peto M."/>
            <person name="Grant D."/>
            <person name="Shu S."/>
            <person name="Goodstein D."/>
            <person name="Barry K."/>
            <person name="Futrell-Griggs M."/>
            <person name="Abernathy B."/>
            <person name="Du J."/>
            <person name="Tian Z."/>
            <person name="Zhu L."/>
            <person name="Gill N."/>
            <person name="Joshi T."/>
            <person name="Libault M."/>
            <person name="Sethuraman A."/>
            <person name="Zhang X.-C."/>
            <person name="Shinozaki K."/>
            <person name="Nguyen H.T."/>
            <person name="Wing R.A."/>
            <person name="Cregan P."/>
            <person name="Specht J."/>
            <person name="Grimwood J."/>
            <person name="Rokhsar D."/>
            <person name="Stacey G."/>
            <person name="Shoemaker R.C."/>
            <person name="Jackson S.A."/>
        </authorList>
    </citation>
    <scope>NUCLEOTIDE SEQUENCE</scope>
    <source>
        <strain evidence="5">cv. Williams 82</strain>
        <tissue evidence="4">Callus</tissue>
    </source>
</reference>
<dbReference type="PANTHER" id="PTHR10492">
    <property type="match status" value="1"/>
</dbReference>
<dbReference type="GO" id="GO:0006310">
    <property type="term" value="P:DNA recombination"/>
    <property type="evidence" value="ECO:0007669"/>
    <property type="project" value="UniProtKB-KW"/>
</dbReference>
<dbReference type="CDD" id="cd18809">
    <property type="entry name" value="SF1_C_RecD"/>
    <property type="match status" value="1"/>
</dbReference>
<dbReference type="GO" id="GO:0006281">
    <property type="term" value="P:DNA repair"/>
    <property type="evidence" value="ECO:0007669"/>
    <property type="project" value="UniProtKB-KW"/>
</dbReference>
<accession>A0A0R0KA43</accession>
<dbReference type="EC" id="5.6.2.3" evidence="1"/>
<dbReference type="GO" id="GO:0000723">
    <property type="term" value="P:telomere maintenance"/>
    <property type="evidence" value="ECO:0007669"/>
    <property type="project" value="InterPro"/>
</dbReference>
<name>A0A0R0KA43_SOYBN</name>
<dbReference type="AlphaFoldDB" id="A0A0R0KA43"/>
<evidence type="ECO:0000313" key="4">
    <source>
        <dbReference type="EMBL" id="KRH63521.1"/>
    </source>
</evidence>
<keyword evidence="1" id="KW-0347">Helicase</keyword>
<dbReference type="Gramene" id="KRH63521">
    <property type="protein sequence ID" value="KRH63521"/>
    <property type="gene ID" value="GLYMA_04G182400"/>
</dbReference>
<feature type="domain" description="DNA helicase Pif1-like DEAD-box helicase" evidence="2">
    <location>
        <begin position="117"/>
        <end position="271"/>
    </location>
</feature>
<keyword evidence="1" id="KW-0547">Nucleotide-binding</keyword>
<dbReference type="InterPro" id="IPR027417">
    <property type="entry name" value="P-loop_NTPase"/>
</dbReference>
<dbReference type="GO" id="GO:0005524">
    <property type="term" value="F:ATP binding"/>
    <property type="evidence" value="ECO:0007669"/>
    <property type="project" value="UniProtKB-KW"/>
</dbReference>
<dbReference type="Pfam" id="PF05970">
    <property type="entry name" value="PIF1"/>
    <property type="match status" value="1"/>
</dbReference>
<dbReference type="GO" id="GO:0043139">
    <property type="term" value="F:5'-3' DNA helicase activity"/>
    <property type="evidence" value="ECO:0007669"/>
    <property type="project" value="UniProtKB-EC"/>
</dbReference>
<dbReference type="Gene3D" id="3.40.50.300">
    <property type="entry name" value="P-loop containing nucleotide triphosphate hydrolases"/>
    <property type="match status" value="1"/>
</dbReference>
<keyword evidence="1" id="KW-0233">DNA recombination</keyword>
<dbReference type="PaxDb" id="3847-GLYMA04G35370.2"/>
<keyword evidence="1" id="KW-0067">ATP-binding</keyword>
<dbReference type="Proteomes" id="UP000008827">
    <property type="component" value="Chromosome 4"/>
</dbReference>
<dbReference type="Pfam" id="PF21530">
    <property type="entry name" value="Pif1_2B_dom"/>
    <property type="match status" value="1"/>
</dbReference>
<keyword evidence="1" id="KW-0227">DNA damage</keyword>
<dbReference type="GO" id="GO:0016787">
    <property type="term" value="F:hydrolase activity"/>
    <property type="evidence" value="ECO:0007669"/>
    <property type="project" value="UniProtKB-KW"/>
</dbReference>
<dbReference type="OMA" id="HIFREAC"/>
<feature type="domain" description="DNA helicase Pif1-like 2B" evidence="3">
    <location>
        <begin position="378"/>
        <end position="424"/>
    </location>
</feature>